<dbReference type="EMBL" id="CADIJZ010000012">
    <property type="protein sequence ID" value="CAB3697229.1"/>
    <property type="molecule type" value="Genomic_DNA"/>
</dbReference>
<sequence length="41" mass="4548">MEAMDRQYGSHNGCATVNRKVKVIYGVHSADAIRVMNLKLA</sequence>
<dbReference type="AlphaFoldDB" id="A0A6J5B963"/>
<evidence type="ECO:0000313" key="1">
    <source>
        <dbReference type="EMBL" id="CAB3697229.1"/>
    </source>
</evidence>
<evidence type="ECO:0000313" key="2">
    <source>
        <dbReference type="Proteomes" id="UP000494205"/>
    </source>
</evidence>
<organism evidence="1 2">
    <name type="scientific">Paraburkholderia rhynchosiae</name>
    <dbReference type="NCBI Taxonomy" id="487049"/>
    <lineage>
        <taxon>Bacteria</taxon>
        <taxon>Pseudomonadati</taxon>
        <taxon>Pseudomonadota</taxon>
        <taxon>Betaproteobacteria</taxon>
        <taxon>Burkholderiales</taxon>
        <taxon>Burkholderiaceae</taxon>
        <taxon>Paraburkholderia</taxon>
    </lineage>
</organism>
<dbReference type="Proteomes" id="UP000494205">
    <property type="component" value="Unassembled WGS sequence"/>
</dbReference>
<name>A0A6J5B963_9BURK</name>
<gene>
    <name evidence="1" type="ORF">LMG27174_03476</name>
</gene>
<reference evidence="1 2" key="1">
    <citation type="submission" date="2020-04" db="EMBL/GenBank/DDBJ databases">
        <authorList>
            <person name="De Canck E."/>
        </authorList>
    </citation>
    <scope>NUCLEOTIDE SEQUENCE [LARGE SCALE GENOMIC DNA]</scope>
    <source>
        <strain evidence="1 2">LMG 27174</strain>
    </source>
</reference>
<protein>
    <submittedName>
        <fullName evidence="1">Uncharacterized protein</fullName>
    </submittedName>
</protein>
<accession>A0A6J5B963</accession>
<proteinExistence type="predicted"/>